<feature type="transmembrane region" description="Helical" evidence="1">
    <location>
        <begin position="122"/>
        <end position="139"/>
    </location>
</feature>
<keyword evidence="3" id="KW-0489">Methyltransferase</keyword>
<reference evidence="3" key="2">
    <citation type="submission" date="2021-04" db="EMBL/GenBank/DDBJ databases">
        <authorList>
            <person name="Gilroy R."/>
        </authorList>
    </citation>
    <scope>NUCLEOTIDE SEQUENCE</scope>
    <source>
        <strain evidence="3">G3-2149</strain>
    </source>
</reference>
<dbReference type="Gene3D" id="3.40.50.150">
    <property type="entry name" value="Vaccinia Virus protein VP39"/>
    <property type="match status" value="1"/>
</dbReference>
<dbReference type="GO" id="GO:0032259">
    <property type="term" value="P:methylation"/>
    <property type="evidence" value="ECO:0007669"/>
    <property type="project" value="UniProtKB-KW"/>
</dbReference>
<evidence type="ECO:0000256" key="1">
    <source>
        <dbReference type="SAM" id="Phobius"/>
    </source>
</evidence>
<keyword evidence="3" id="KW-0808">Transferase</keyword>
<reference evidence="3" key="1">
    <citation type="journal article" date="2021" name="PeerJ">
        <title>Extensive microbial diversity within the chicken gut microbiome revealed by metagenomics and culture.</title>
        <authorList>
            <person name="Gilroy R."/>
            <person name="Ravi A."/>
            <person name="Getino M."/>
            <person name="Pursley I."/>
            <person name="Horton D.L."/>
            <person name="Alikhan N.F."/>
            <person name="Baker D."/>
            <person name="Gharbi K."/>
            <person name="Hall N."/>
            <person name="Watson M."/>
            <person name="Adriaenssens E.M."/>
            <person name="Foster-Nyarko E."/>
            <person name="Jarju S."/>
            <person name="Secka A."/>
            <person name="Antonio M."/>
            <person name="Oren A."/>
            <person name="Chaudhuri R.R."/>
            <person name="La Ragione R."/>
            <person name="Hildebrand F."/>
            <person name="Pallen M.J."/>
        </authorList>
    </citation>
    <scope>NUCLEOTIDE SEQUENCE</scope>
    <source>
        <strain evidence="3">G3-2149</strain>
    </source>
</reference>
<keyword evidence="1" id="KW-0812">Transmembrane</keyword>
<gene>
    <name evidence="3" type="ORF">H9789_00240</name>
</gene>
<dbReference type="AlphaFoldDB" id="A0A9E2NZU7"/>
<dbReference type="EMBL" id="JAHLFU010000010">
    <property type="protein sequence ID" value="MBU3852258.1"/>
    <property type="molecule type" value="Genomic_DNA"/>
</dbReference>
<evidence type="ECO:0000313" key="3">
    <source>
        <dbReference type="EMBL" id="MBU3852258.1"/>
    </source>
</evidence>
<keyword evidence="1" id="KW-1133">Transmembrane helix</keyword>
<evidence type="ECO:0000259" key="2">
    <source>
        <dbReference type="Pfam" id="PF08241"/>
    </source>
</evidence>
<sequence>MQKRHTDRELYFEEQSRTSSQYYWPYLQQYVGARPRKVLEIGCGEGGNLLPFAQAGCQVYGMDLCKGRIEQAKAFFQKRGFSPVLWVGDAVTYDWGEERFDLILLHDVIEHVPDKERLLQKIHALLASGGILFVGFPAWQMPFGGHQQIARGRLSLCPWIHLLPARIYQKLLGWCGETEETVCELLSIKETRCTIEQFQNLARRSGFQVVRRTLFLINPHYQVKFGLSPVVLPFWLSRLPWIRNFYCSGTFYLLQAV</sequence>
<accession>A0A9E2NZU7</accession>
<dbReference type="CDD" id="cd02440">
    <property type="entry name" value="AdoMet_MTases"/>
    <property type="match status" value="1"/>
</dbReference>
<protein>
    <submittedName>
        <fullName evidence="3">Methyltransferase domain-containing protein</fullName>
    </submittedName>
</protein>
<keyword evidence="1" id="KW-0472">Membrane</keyword>
<dbReference type="InterPro" id="IPR013216">
    <property type="entry name" value="Methyltransf_11"/>
</dbReference>
<dbReference type="PANTHER" id="PTHR43861">
    <property type="entry name" value="TRANS-ACONITATE 2-METHYLTRANSFERASE-RELATED"/>
    <property type="match status" value="1"/>
</dbReference>
<dbReference type="GO" id="GO:0008757">
    <property type="term" value="F:S-adenosylmethionine-dependent methyltransferase activity"/>
    <property type="evidence" value="ECO:0007669"/>
    <property type="project" value="InterPro"/>
</dbReference>
<proteinExistence type="predicted"/>
<dbReference type="Proteomes" id="UP000823865">
    <property type="component" value="Unassembled WGS sequence"/>
</dbReference>
<dbReference type="SUPFAM" id="SSF53335">
    <property type="entry name" value="S-adenosyl-L-methionine-dependent methyltransferases"/>
    <property type="match status" value="1"/>
</dbReference>
<dbReference type="InterPro" id="IPR029063">
    <property type="entry name" value="SAM-dependent_MTases_sf"/>
</dbReference>
<organism evidence="3 4">
    <name type="scientific">Candidatus Paraprevotella stercoravium</name>
    <dbReference type="NCBI Taxonomy" id="2838725"/>
    <lineage>
        <taxon>Bacteria</taxon>
        <taxon>Pseudomonadati</taxon>
        <taxon>Bacteroidota</taxon>
        <taxon>Bacteroidia</taxon>
        <taxon>Bacteroidales</taxon>
        <taxon>Prevotellaceae</taxon>
        <taxon>Paraprevotella</taxon>
    </lineage>
</organism>
<feature type="domain" description="Methyltransferase type 11" evidence="2">
    <location>
        <begin position="39"/>
        <end position="134"/>
    </location>
</feature>
<comment type="caution">
    <text evidence="3">The sequence shown here is derived from an EMBL/GenBank/DDBJ whole genome shotgun (WGS) entry which is preliminary data.</text>
</comment>
<evidence type="ECO:0000313" key="4">
    <source>
        <dbReference type="Proteomes" id="UP000823865"/>
    </source>
</evidence>
<dbReference type="Pfam" id="PF08241">
    <property type="entry name" value="Methyltransf_11"/>
    <property type="match status" value="1"/>
</dbReference>
<name>A0A9E2NZU7_9BACT</name>